<keyword evidence="2" id="KW-1133">Transmembrane helix</keyword>
<dbReference type="Proteomes" id="UP000077115">
    <property type="component" value="Unassembled WGS sequence"/>
</dbReference>
<evidence type="ECO:0000256" key="2">
    <source>
        <dbReference type="SAM" id="Phobius"/>
    </source>
</evidence>
<sequence>MSDQSVHSASDKKATGMDEPDFVCMQKRVQLLARAVQEHILSSSNSRIVSTINENEVSVDAAAVNALNGNLDSSGQLSNGPSAMTDISKSQNEYMSAFNTLRLRRARELSNDISSVSNSNQPQTTRHTTAAEQSIHDQLANIEVMLHPTLQKIGQTQTVSRKRTQSVQSTFAKPEFNSFQFWGTLQSPLADISKLDSIIEVPNPEQILAKEYIKETLHGNIDTEGLEKRIELLEGIVKTQALQTQALLELHAHSKQNLPEPPHQETVQKNVIKTSTTNTVQIHNKIKVYTERMPVVQTGPAGQHTIHSHPTTSISIESCKPRPGPIDDTAQNGTVFYSATERDCTILNQSQLMVEPRNNASSSTQAYLRADKKDKIMVSLQPITGKAIAEPLIAQPYATQSSQAGQQEWIAYGDSWVTLEFYMKEKARREQEKRDAIQKSMSDFYVRDLQAVGKTMGASASDRFNVITPTSQTRSMQPIAEMNQNVLKQSVMRVTAPNCTVYNQNIQDQIIPDRMIESSRETLQDCHSARVISHPPLAQTISFKNMHREAQQPSIPRQKSMPNPPTAKTILVSVDPIKQTLNQSQTNLIKTATDPESKVEREPTFPKHCAITKQDMKIQVSEADPIPIGQSGTNAQNALSTTTLHDEDFDAILGVDHIPGTGKHNDLLELSSFIKPKQSSLELTTSEIKDTLPLSQKILKIFRWFNFLRSLCTAGYSLHTAIMALQNPYMIELHAVGFWAASIVFVIVDILVAALRAFPKTLWFCWDVRHWDPLEKTWSPWALVADHDLIIDVLPILVKQSIEISYIF</sequence>
<protein>
    <submittedName>
        <fullName evidence="3">Uncharacterized protein</fullName>
    </submittedName>
</protein>
<organism evidence="3 4">
    <name type="scientific">Batrachochytrium dendrobatidis (strain JEL423)</name>
    <dbReference type="NCBI Taxonomy" id="403673"/>
    <lineage>
        <taxon>Eukaryota</taxon>
        <taxon>Fungi</taxon>
        <taxon>Fungi incertae sedis</taxon>
        <taxon>Chytridiomycota</taxon>
        <taxon>Chytridiomycota incertae sedis</taxon>
        <taxon>Chytridiomycetes</taxon>
        <taxon>Rhizophydiales</taxon>
        <taxon>Rhizophydiales incertae sedis</taxon>
        <taxon>Batrachochytrium</taxon>
    </lineage>
</organism>
<dbReference type="VEuPathDB" id="FungiDB:BDEG_24947"/>
<reference evidence="3 4" key="1">
    <citation type="submission" date="2006-10" db="EMBL/GenBank/DDBJ databases">
        <title>The Genome Sequence of Batrachochytrium dendrobatidis JEL423.</title>
        <authorList>
            <consortium name="The Broad Institute Genome Sequencing Platform"/>
            <person name="Birren B."/>
            <person name="Lander E."/>
            <person name="Galagan J."/>
            <person name="Cuomo C."/>
            <person name="Devon K."/>
            <person name="Jaffe D."/>
            <person name="Butler J."/>
            <person name="Alvarez P."/>
            <person name="Gnerre S."/>
            <person name="Grabherr M."/>
            <person name="Kleber M."/>
            <person name="Mauceli E."/>
            <person name="Brockman W."/>
            <person name="Young S."/>
            <person name="LaButti K."/>
            <person name="Sykes S."/>
            <person name="DeCaprio D."/>
            <person name="Crawford M."/>
            <person name="Koehrsen M."/>
            <person name="Engels R."/>
            <person name="Montgomery P."/>
            <person name="Pearson M."/>
            <person name="Howarth C."/>
            <person name="Larson L."/>
            <person name="White J."/>
            <person name="O'Leary S."/>
            <person name="Kodira C."/>
            <person name="Zeng Q."/>
            <person name="Yandava C."/>
            <person name="Alvarado L."/>
            <person name="Longcore J."/>
            <person name="James T."/>
        </authorList>
    </citation>
    <scope>NUCLEOTIDE SEQUENCE [LARGE SCALE GENOMIC DNA]</scope>
    <source>
        <strain evidence="3 4">JEL423</strain>
    </source>
</reference>
<dbReference type="AlphaFoldDB" id="A0A177WMI4"/>
<gene>
    <name evidence="3" type="ORF">BDEG_24947</name>
</gene>
<keyword evidence="2" id="KW-0472">Membrane</keyword>
<keyword evidence="2" id="KW-0812">Transmembrane</keyword>
<feature type="transmembrane region" description="Helical" evidence="2">
    <location>
        <begin position="737"/>
        <end position="758"/>
    </location>
</feature>
<accession>A0A177WMI4</accession>
<proteinExistence type="predicted"/>
<evidence type="ECO:0000313" key="4">
    <source>
        <dbReference type="Proteomes" id="UP000077115"/>
    </source>
</evidence>
<dbReference type="EMBL" id="DS022305">
    <property type="protein sequence ID" value="OAJ41327.1"/>
    <property type="molecule type" value="Genomic_DNA"/>
</dbReference>
<evidence type="ECO:0000256" key="1">
    <source>
        <dbReference type="SAM" id="MobiDB-lite"/>
    </source>
</evidence>
<name>A0A177WMI4_BATDL</name>
<feature type="region of interest" description="Disordered" evidence="1">
    <location>
        <begin position="112"/>
        <end position="131"/>
    </location>
</feature>
<evidence type="ECO:0000313" key="3">
    <source>
        <dbReference type="EMBL" id="OAJ41327.1"/>
    </source>
</evidence>
<reference evidence="3 4" key="2">
    <citation type="submission" date="2016-05" db="EMBL/GenBank/DDBJ databases">
        <title>Lineage-specific infection strategies underlie the spectrum of fungal disease in amphibians.</title>
        <authorList>
            <person name="Cuomo C.A."/>
            <person name="Farrer R.A."/>
            <person name="James T."/>
            <person name="Longcore J."/>
            <person name="Birren B."/>
        </authorList>
    </citation>
    <scope>NUCLEOTIDE SEQUENCE [LARGE SCALE GENOMIC DNA]</scope>
    <source>
        <strain evidence="3 4">JEL423</strain>
    </source>
</reference>